<dbReference type="GlyGen" id="A0A8V0ZHX9">
    <property type="glycosylation" value="1 site"/>
</dbReference>
<dbReference type="GO" id="GO:0004623">
    <property type="term" value="F:phospholipase A2 activity"/>
    <property type="evidence" value="ECO:0007669"/>
    <property type="project" value="InterPro"/>
</dbReference>
<reference evidence="3" key="3">
    <citation type="submission" date="2025-09" db="UniProtKB">
        <authorList>
            <consortium name="Ensembl"/>
        </authorList>
    </citation>
    <scope>IDENTIFICATION</scope>
    <source>
        <strain evidence="3">broiler</strain>
    </source>
</reference>
<dbReference type="GO" id="GO:0006644">
    <property type="term" value="P:phospholipid metabolic process"/>
    <property type="evidence" value="ECO:0007669"/>
    <property type="project" value="InterPro"/>
</dbReference>
<evidence type="ECO:0000313" key="3">
    <source>
        <dbReference type="Ensembl" id="ENSGALP00010030919.1"/>
    </source>
</evidence>
<proteinExistence type="predicted"/>
<evidence type="ECO:0000313" key="4">
    <source>
        <dbReference type="Proteomes" id="UP000000539"/>
    </source>
</evidence>
<dbReference type="Gene3D" id="1.20.90.10">
    <property type="entry name" value="Phospholipase A2 domain"/>
    <property type="match status" value="1"/>
</dbReference>
<dbReference type="Ensembl" id="ENSGALT00010051833.1">
    <property type="protein sequence ID" value="ENSGALP00010030919.1"/>
    <property type="gene ID" value="ENSGALG00010021397.1"/>
</dbReference>
<sequence>MTMAATAAWEAVGHPWMNWTGAVKHMTIATLRHRTRRFVPPSWTLPTQRYTSTPARMRRSRVAVRAAPSFCCALCHCAFPVWKEWGCVAMGAGGMCSRRPCEAQCCGDAVHMVCSTAGTPSSPWGDGVEWSLGQLRAVGSLGSITQLCHVVTADGRELGKGRGVGRAPLGAGGLVLRWGSTWQGTARSSDRSPNPAGSNNECEMFVCNCDRTAAMCFSKAPYDPAHHRLDKKKYCSS</sequence>
<dbReference type="InterPro" id="IPR036444">
    <property type="entry name" value="PLipase_A2_dom_sf"/>
</dbReference>
<dbReference type="AlphaFoldDB" id="A0A8V0ZHX9"/>
<feature type="domain" description="Phospholipase A2-like central" evidence="2">
    <location>
        <begin position="143"/>
        <end position="236"/>
    </location>
</feature>
<reference evidence="3" key="1">
    <citation type="submission" date="2020-11" db="EMBL/GenBank/DDBJ databases">
        <title>Gallus gallus (Chicken) genome, bGalGal1, GRCg7b, maternal haplotype autosomes + Z &amp; W.</title>
        <authorList>
            <person name="Warren W."/>
            <person name="Formenti G."/>
            <person name="Fedrigo O."/>
            <person name="Haase B."/>
            <person name="Mountcastle J."/>
            <person name="Balacco J."/>
            <person name="Tracey A."/>
            <person name="Schneider V."/>
            <person name="Okimoto R."/>
            <person name="Cheng H."/>
            <person name="Hawken R."/>
            <person name="Howe K."/>
            <person name="Jarvis E.D."/>
        </authorList>
    </citation>
    <scope>NUCLEOTIDE SEQUENCE [LARGE SCALE GENOMIC DNA]</scope>
    <source>
        <strain evidence="3">Broiler</strain>
    </source>
</reference>
<organism evidence="3 4">
    <name type="scientific">Gallus gallus</name>
    <name type="common">Chicken</name>
    <dbReference type="NCBI Taxonomy" id="9031"/>
    <lineage>
        <taxon>Eukaryota</taxon>
        <taxon>Metazoa</taxon>
        <taxon>Chordata</taxon>
        <taxon>Craniata</taxon>
        <taxon>Vertebrata</taxon>
        <taxon>Euteleostomi</taxon>
        <taxon>Archelosauria</taxon>
        <taxon>Archosauria</taxon>
        <taxon>Dinosauria</taxon>
        <taxon>Saurischia</taxon>
        <taxon>Theropoda</taxon>
        <taxon>Coelurosauria</taxon>
        <taxon>Aves</taxon>
        <taxon>Neognathae</taxon>
        <taxon>Galloanserae</taxon>
        <taxon>Galliformes</taxon>
        <taxon>Phasianidae</taxon>
        <taxon>Phasianinae</taxon>
        <taxon>Gallus</taxon>
    </lineage>
</organism>
<dbReference type="SMART" id="SM00085">
    <property type="entry name" value="PA2c"/>
    <property type="match status" value="1"/>
</dbReference>
<dbReference type="Proteomes" id="UP000000539">
    <property type="component" value="Chromosome 15"/>
</dbReference>
<reference evidence="3" key="2">
    <citation type="submission" date="2025-08" db="UniProtKB">
        <authorList>
            <consortium name="Ensembl"/>
        </authorList>
    </citation>
    <scope>IDENTIFICATION</scope>
    <source>
        <strain evidence="3">broiler</strain>
    </source>
</reference>
<dbReference type="PROSITE" id="PS00119">
    <property type="entry name" value="PA2_ASP"/>
    <property type="match status" value="1"/>
</dbReference>
<keyword evidence="1" id="KW-1015">Disulfide bond</keyword>
<dbReference type="GO" id="GO:0050482">
    <property type="term" value="P:arachidonate secretion"/>
    <property type="evidence" value="ECO:0007669"/>
    <property type="project" value="InterPro"/>
</dbReference>
<dbReference type="InterPro" id="IPR016090">
    <property type="entry name" value="PLA2-like_dom"/>
</dbReference>
<dbReference type="InterPro" id="IPR033112">
    <property type="entry name" value="PLA2_Asp_AS"/>
</dbReference>
<evidence type="ECO:0000256" key="1">
    <source>
        <dbReference type="ARBA" id="ARBA00023157"/>
    </source>
</evidence>
<evidence type="ECO:0000259" key="2">
    <source>
        <dbReference type="SMART" id="SM00085"/>
    </source>
</evidence>
<accession>A0A8V0ZHX9</accession>
<keyword evidence="4" id="KW-1185">Reference proteome</keyword>
<protein>
    <recommendedName>
        <fullName evidence="2">Phospholipase A2-like central domain-containing protein</fullName>
    </recommendedName>
</protein>
<name>A0A8V0ZHX9_CHICK</name>
<dbReference type="SUPFAM" id="SSF48619">
    <property type="entry name" value="Phospholipase A2, PLA2"/>
    <property type="match status" value="1"/>
</dbReference>